<name>W7TS48_9STRA</name>
<keyword evidence="3" id="KW-0808">Transferase</keyword>
<sequence>MSILQMLTKEAPYKECEALGGVGAIYQRVTQHVPPASLHTIALPSARAFIDVCLDPNPALRPSAAELLEHVFLKEDKEVDALDVVLTAAPEEGGKDGGEGEEKGKISGGRGGGGEGGRAGGREGGRLGERQTSTDSAGIERKQVAFKVFFGALQLVYRSQ</sequence>
<keyword evidence="4" id="KW-1185">Reference proteome</keyword>
<dbReference type="GO" id="GO:0004672">
    <property type="term" value="F:protein kinase activity"/>
    <property type="evidence" value="ECO:0007669"/>
    <property type="project" value="InterPro"/>
</dbReference>
<dbReference type="InterPro" id="IPR000719">
    <property type="entry name" value="Prot_kinase_dom"/>
</dbReference>
<dbReference type="AlphaFoldDB" id="W7TS48"/>
<dbReference type="OrthoDB" id="1932928at2759"/>
<comment type="caution">
    <text evidence="3">The sequence shown here is derived from an EMBL/GenBank/DDBJ whole genome shotgun (WGS) entry which is preliminary data.</text>
</comment>
<feature type="domain" description="Protein kinase" evidence="2">
    <location>
        <begin position="1"/>
        <end position="73"/>
    </location>
</feature>
<feature type="compositionally biased region" description="Basic and acidic residues" evidence="1">
    <location>
        <begin position="92"/>
        <end position="105"/>
    </location>
</feature>
<dbReference type="PANTHER" id="PTHR13902">
    <property type="entry name" value="SERINE/THREONINE-PROTEIN KINASE WNK WITH NO LYSINE -RELATED"/>
    <property type="match status" value="1"/>
</dbReference>
<evidence type="ECO:0000313" key="4">
    <source>
        <dbReference type="Proteomes" id="UP000019335"/>
    </source>
</evidence>
<dbReference type="InterPro" id="IPR050588">
    <property type="entry name" value="WNK_Ser-Thr_kinase"/>
</dbReference>
<feature type="region of interest" description="Disordered" evidence="1">
    <location>
        <begin position="88"/>
        <end position="138"/>
    </location>
</feature>
<proteinExistence type="predicted"/>
<evidence type="ECO:0000313" key="3">
    <source>
        <dbReference type="EMBL" id="EWM29002.1"/>
    </source>
</evidence>
<dbReference type="Gene3D" id="1.10.510.10">
    <property type="entry name" value="Transferase(Phosphotransferase) domain 1"/>
    <property type="match status" value="1"/>
</dbReference>
<accession>W7TS48</accession>
<dbReference type="SUPFAM" id="SSF56112">
    <property type="entry name" value="Protein kinase-like (PK-like)"/>
    <property type="match status" value="1"/>
</dbReference>
<dbReference type="Proteomes" id="UP000019335">
    <property type="component" value="Chromosome 3"/>
</dbReference>
<dbReference type="EMBL" id="AZIL01000197">
    <property type="protein sequence ID" value="EWM29002.1"/>
    <property type="molecule type" value="Genomic_DNA"/>
</dbReference>
<dbReference type="PROSITE" id="PS50011">
    <property type="entry name" value="PROTEIN_KINASE_DOM"/>
    <property type="match status" value="1"/>
</dbReference>
<organism evidence="3 4">
    <name type="scientific">Nannochloropsis gaditana</name>
    <dbReference type="NCBI Taxonomy" id="72520"/>
    <lineage>
        <taxon>Eukaryota</taxon>
        <taxon>Sar</taxon>
        <taxon>Stramenopiles</taxon>
        <taxon>Ochrophyta</taxon>
        <taxon>Eustigmatophyceae</taxon>
        <taxon>Eustigmatales</taxon>
        <taxon>Monodopsidaceae</taxon>
        <taxon>Nannochloropsis</taxon>
    </lineage>
</organism>
<reference evidence="3 4" key="1">
    <citation type="journal article" date="2014" name="Mol. Plant">
        <title>Chromosome Scale Genome Assembly and Transcriptome Profiling of Nannochloropsis gaditana in Nitrogen Depletion.</title>
        <authorList>
            <person name="Corteggiani Carpinelli E."/>
            <person name="Telatin A."/>
            <person name="Vitulo N."/>
            <person name="Forcato C."/>
            <person name="D'Angelo M."/>
            <person name="Schiavon R."/>
            <person name="Vezzi A."/>
            <person name="Giacometti G.M."/>
            <person name="Morosinotto T."/>
            <person name="Valle G."/>
        </authorList>
    </citation>
    <scope>NUCLEOTIDE SEQUENCE [LARGE SCALE GENOMIC DNA]</scope>
    <source>
        <strain evidence="3 4">B-31</strain>
    </source>
</reference>
<feature type="compositionally biased region" description="Basic and acidic residues" evidence="1">
    <location>
        <begin position="120"/>
        <end position="129"/>
    </location>
</feature>
<keyword evidence="3" id="KW-0418">Kinase</keyword>
<protein>
    <submittedName>
        <fullName evidence="3">Putative serine threonine-protein kinase wnk11</fullName>
    </submittedName>
</protein>
<evidence type="ECO:0000259" key="2">
    <source>
        <dbReference type="PROSITE" id="PS50011"/>
    </source>
</evidence>
<dbReference type="GO" id="GO:0005524">
    <property type="term" value="F:ATP binding"/>
    <property type="evidence" value="ECO:0007669"/>
    <property type="project" value="InterPro"/>
</dbReference>
<feature type="compositionally biased region" description="Gly residues" evidence="1">
    <location>
        <begin position="106"/>
        <end position="119"/>
    </location>
</feature>
<gene>
    <name evidence="3" type="primary">PK</name>
    <name evidence="3" type="ORF">Naga_101852g1</name>
</gene>
<evidence type="ECO:0000256" key="1">
    <source>
        <dbReference type="SAM" id="MobiDB-lite"/>
    </source>
</evidence>
<dbReference type="InterPro" id="IPR011009">
    <property type="entry name" value="Kinase-like_dom_sf"/>
</dbReference>